<dbReference type="Pfam" id="PF11800">
    <property type="entry name" value="RP-C_C"/>
    <property type="match status" value="1"/>
</dbReference>
<dbReference type="RefSeq" id="WP_064240029.1">
    <property type="nucleotide sequence ID" value="NZ_LPUX01000043.1"/>
</dbReference>
<accession>A0A178Y9P7</accession>
<name>A0A178Y9P7_9HYPH</name>
<feature type="region of interest" description="Disordered" evidence="1">
    <location>
        <begin position="249"/>
        <end position="285"/>
    </location>
</feature>
<proteinExistence type="predicted"/>
<feature type="domain" description="Plasmid replication protein C N-terminal" evidence="2">
    <location>
        <begin position="13"/>
        <end position="186"/>
    </location>
</feature>
<dbReference type="STRING" id="1472378.AU381_27645"/>
<evidence type="ECO:0000313" key="5">
    <source>
        <dbReference type="Proteomes" id="UP000094025"/>
    </source>
</evidence>
<dbReference type="NCBIfam" id="NF040974">
    <property type="entry name" value="RepABC_RepC"/>
    <property type="match status" value="1"/>
</dbReference>
<dbReference type="InterPro" id="IPR047611">
    <property type="entry name" value="RepABC_RepC"/>
</dbReference>
<evidence type="ECO:0000256" key="1">
    <source>
        <dbReference type="SAM" id="MobiDB-lite"/>
    </source>
</evidence>
<dbReference type="EMBL" id="LPUX01000043">
    <property type="protein sequence ID" value="OAP44177.1"/>
    <property type="molecule type" value="Genomic_DNA"/>
</dbReference>
<dbReference type="NCBIfam" id="NF010396">
    <property type="entry name" value="PRK13824.1"/>
    <property type="match status" value="1"/>
</dbReference>
<keyword evidence="5" id="KW-1185">Reference proteome</keyword>
<feature type="compositionally biased region" description="Basic and acidic residues" evidence="1">
    <location>
        <begin position="267"/>
        <end position="277"/>
    </location>
</feature>
<dbReference type="SUPFAM" id="SSF46785">
    <property type="entry name" value="Winged helix' DNA-binding domain"/>
    <property type="match status" value="1"/>
</dbReference>
<evidence type="ECO:0000313" key="4">
    <source>
        <dbReference type="EMBL" id="OAP44177.1"/>
    </source>
</evidence>
<dbReference type="AlphaFoldDB" id="A0A178Y9P7"/>
<evidence type="ECO:0000259" key="3">
    <source>
        <dbReference type="Pfam" id="PF11800"/>
    </source>
</evidence>
<reference evidence="4 5" key="1">
    <citation type="journal article" date="2016" name="Int. J. Syst. Evol. Microbiol.">
        <title>Ensifer glycinis sp. nov., an novel rhizobial species associated with Glycine spp.</title>
        <authorList>
            <person name="Yan H."/>
            <person name="Yan J."/>
            <person name="Sui X.H."/>
            <person name="Wang E.T."/>
            <person name="Chen W.X."/>
            <person name="Zhang X.X."/>
            <person name="Chen W.F."/>
        </authorList>
    </citation>
    <scope>NUCLEOTIDE SEQUENCE [LARGE SCALE GENOMIC DNA]</scope>
    <source>
        <strain evidence="4 5">CCBAU 23380</strain>
    </source>
</reference>
<dbReference type="Pfam" id="PF03428">
    <property type="entry name" value="RP-C"/>
    <property type="match status" value="1"/>
</dbReference>
<dbReference type="InterPro" id="IPR005090">
    <property type="entry name" value="RepC_N"/>
</dbReference>
<gene>
    <name evidence="4" type="ORF">AU381_27645</name>
</gene>
<feature type="domain" description="Plasmid replication protein C C-terminal" evidence="3">
    <location>
        <begin position="294"/>
        <end position="394"/>
    </location>
</feature>
<organism evidence="4 5">
    <name type="scientific">Sinorhizobium glycinis</name>
    <dbReference type="NCBI Taxonomy" id="1472378"/>
    <lineage>
        <taxon>Bacteria</taxon>
        <taxon>Pseudomonadati</taxon>
        <taxon>Pseudomonadota</taxon>
        <taxon>Alphaproteobacteria</taxon>
        <taxon>Hyphomicrobiales</taxon>
        <taxon>Rhizobiaceae</taxon>
        <taxon>Sinorhizobium/Ensifer group</taxon>
        <taxon>Sinorhizobium</taxon>
    </lineage>
</organism>
<dbReference type="InterPro" id="IPR036390">
    <property type="entry name" value="WH_DNA-bd_sf"/>
</dbReference>
<dbReference type="Proteomes" id="UP000094025">
    <property type="component" value="Unassembled WGS sequence"/>
</dbReference>
<dbReference type="OrthoDB" id="7488837at2"/>
<sequence length="404" mass="44540">MQDGSVTTPFGRRSMTLGMLASQYMSRELEPETSADKWKLFRALCEAKPKLGISERALSVMNALLSFYPETTLSEENGLIVFPSNMQLSLRAHGMAEATLRRHIAALVDAGLLARRDSPNGKRYARKDGDGSIDEAYGFSLAPLLSRAREIEQIAADVKIERLQLRRLRERLTICRRDIGKLIEVAIEEGVDGNWDGIHQHYRSLVATIPRVATAATVAPILEEMEMLREEISNLLEIRLKIENLSGNPDQIERHKQNSHPESTNELEPRSLEEQGERPSPAIEPQREPMKVFPLGMVLRACPSISDYGPGGVVASPRDLMQAAVVVRSMLCVSPSAYQDACEVMGPENASAVMACILERSGHIKSPGGYLRDLTSQAKRGEFSPGPVLMALLRARGGSDRLAS</sequence>
<comment type="caution">
    <text evidence="4">The sequence shown here is derived from an EMBL/GenBank/DDBJ whole genome shotgun (WGS) entry which is preliminary data.</text>
</comment>
<dbReference type="InterPro" id="IPR021760">
    <property type="entry name" value="RepC_C"/>
</dbReference>
<protein>
    <submittedName>
        <fullName evidence="4">Replication initiation protein RepC</fullName>
    </submittedName>
</protein>
<evidence type="ECO:0000259" key="2">
    <source>
        <dbReference type="Pfam" id="PF03428"/>
    </source>
</evidence>